<dbReference type="InterPro" id="IPR045076">
    <property type="entry name" value="MutS"/>
</dbReference>
<evidence type="ECO:0000256" key="2">
    <source>
        <dbReference type="ARBA" id="ARBA00007094"/>
    </source>
</evidence>
<sequence length="1000" mass="113977">MSQQLLSRFFSKKETNVKNEAVAEDACQSTPTSKLSTFAFTGTSRANDNSNPKSRKRPASIEPTPNKPKKAKGLTDFEQQVLDLKVNHLDKLLFIQSGYRYKIFGSDAVTASRILNIKLVNGKISFDFKNPSKDDHLYSTFAYASIPIERLLVHVRRLIVKGYKVGVVDQVETKAIRDNSKSKGKVFDRHLSNVYSAGTFINDEDLEKNVNGKSILFLNESSDDTLSVVSINVYITEIAYDQFKDDFTRINLESRLHHLEPIEIIAVGDISSKTERCIKNFVKFNESHTSNINYISSPMSGKSFSDLLVEIEKKFRDDSSTFSFLSSFNQSLLECFNKAFDYLNEFGLTAIFKYLENFKKFSDIDNCTILNSHVLQNLEIFSNLTTNSNDGTLFELINCTMTKFGERMLKSWLQRPLIDKNDINDRHEAIDSLMGKLNGLQIERVKSVLKNCPDLELILSRIHYGRSNRKEVYLFLKKISEILNVFNTMRDELISLDVLNSALLFDLFNYIKELSKSDLVDFNDYLSMINSQHAMDAKSNDHIIRYFNEKFYDYLEIEIENEEISRIEQLFDQELQEIKKITKDRDTQYITVSNEPYLIQIRKSNVKHVPPDWVRISATLNCVRYRTPEMVQLYKKLQYHQDLLKKTCDSLFVDFVTRISNYHIQITKLIRLLAQFDSLLSLTLTSLNYNFSRPLVVDVPIIHIKGSRNPIAEKLLKEKPSIIQSNGSSNQLHKYSLPSTYIENDFQLKGGDPKDSSRIALITGPNMGGKSSFMRQVGLIVILSQIGSFIPCSEGSILGTFANICIRLGSNDDIFAGKSTFQVELLECRNILETCIEKDKDEALNKSGKPGNSLILLDELGRGTSSVDGSSIAWSVLDYLTYEMSDTVLCLFVTHFNELEAFQEKSKGIVKNYHLGYKLLNDANGEETVMFTYKLTPGYSASSFGIYCARIAGLPDNILAKANQISNDFEVTHLRRKITRIANNIKRNDVENLFQLADST</sequence>
<evidence type="ECO:0000256" key="12">
    <source>
        <dbReference type="ARBA" id="ARBA00025902"/>
    </source>
</evidence>
<comment type="caution">
    <text evidence="16">The sequence shown here is derived from an EMBL/GenBank/DDBJ whole genome shotgun (WGS) entry which is preliminary data.</text>
</comment>
<name>A0A099NY92_PICKU</name>
<dbReference type="GO" id="GO:0000710">
    <property type="term" value="P:meiotic mismatch repair"/>
    <property type="evidence" value="ECO:0007669"/>
    <property type="project" value="EnsemblFungi"/>
</dbReference>
<proteinExistence type="inferred from homology"/>
<evidence type="ECO:0000256" key="6">
    <source>
        <dbReference type="ARBA" id="ARBA00022763"/>
    </source>
</evidence>
<dbReference type="GO" id="GO:0000404">
    <property type="term" value="F:heteroduplex DNA loop binding"/>
    <property type="evidence" value="ECO:0007669"/>
    <property type="project" value="EnsemblFungi"/>
</dbReference>
<dbReference type="Gene3D" id="3.40.1170.10">
    <property type="entry name" value="DNA repair protein MutS, domain I"/>
    <property type="match status" value="1"/>
</dbReference>
<reference evidence="17" key="1">
    <citation type="journal article" date="2014" name="Microb. Cell Fact.">
        <title>Exploiting Issatchenkia orientalis SD108 for succinic acid production.</title>
        <authorList>
            <person name="Xiao H."/>
            <person name="Shao Z."/>
            <person name="Jiang Y."/>
            <person name="Dole S."/>
            <person name="Zhao H."/>
        </authorList>
    </citation>
    <scope>NUCLEOTIDE SEQUENCE [LARGE SCALE GENOMIC DNA]</scope>
    <source>
        <strain evidence="17">SD108</strain>
    </source>
</reference>
<comment type="subcellular location">
    <subcellularLocation>
        <location evidence="1">Nucleus</location>
    </subcellularLocation>
</comment>
<dbReference type="SMART" id="SM00534">
    <property type="entry name" value="MUTSac"/>
    <property type="match status" value="1"/>
</dbReference>
<comment type="function">
    <text evidence="11">Component of the post-replicative DNA mismatch repair system (MMR). Heterodimerizes with MSH2 to form MutS beta, which binds to DNA mismatches thereby initiating DNA repair. MSH3 provides substrate-binding and substrate specificity to the complex. When bound, the MutS beta heterodimer bends the DNA helix and shields approximately 20 base pairs. Acts mainly to repair insertion-deletion loops (IDLs) from 2 to 13 nucleotides in size, but can also repair base-base and single insertion-deletion mismatches that occur during replication. After mismatch binding, forms a ternary complex with the MutL alpha heterodimer, which is thought to be responsible for directing the downstream MMR events, including strand discrimination, excision, and resynthesis. ATP binding and hydrolysis play a pivotal role in mismatch repair functions.</text>
</comment>
<evidence type="ECO:0000256" key="4">
    <source>
        <dbReference type="ARBA" id="ARBA00022151"/>
    </source>
</evidence>
<evidence type="ECO:0000256" key="3">
    <source>
        <dbReference type="ARBA" id="ARBA00019000"/>
    </source>
</evidence>
<evidence type="ECO:0000313" key="17">
    <source>
        <dbReference type="Proteomes" id="UP000029867"/>
    </source>
</evidence>
<dbReference type="PANTHER" id="PTHR11361">
    <property type="entry name" value="DNA MISMATCH REPAIR PROTEIN MUTS FAMILY MEMBER"/>
    <property type="match status" value="1"/>
</dbReference>
<keyword evidence="9" id="KW-0234">DNA repair</keyword>
<feature type="compositionally biased region" description="Polar residues" evidence="14">
    <location>
        <begin position="38"/>
        <end position="52"/>
    </location>
</feature>
<dbReference type="GO" id="GO:0006312">
    <property type="term" value="P:mitotic recombination"/>
    <property type="evidence" value="ECO:0007669"/>
    <property type="project" value="EnsemblFungi"/>
</dbReference>
<dbReference type="InterPro" id="IPR027417">
    <property type="entry name" value="P-loop_NTPase"/>
</dbReference>
<dbReference type="PROSITE" id="PS00486">
    <property type="entry name" value="DNA_MISMATCH_REPAIR_2"/>
    <property type="match status" value="1"/>
</dbReference>
<dbReference type="GO" id="GO:0140664">
    <property type="term" value="F:ATP-dependent DNA damage sensor activity"/>
    <property type="evidence" value="ECO:0007669"/>
    <property type="project" value="InterPro"/>
</dbReference>
<dbReference type="Pfam" id="PF05190">
    <property type="entry name" value="MutS_IV"/>
    <property type="match status" value="1"/>
</dbReference>
<organism evidence="16 17">
    <name type="scientific">Pichia kudriavzevii</name>
    <name type="common">Yeast</name>
    <name type="synonym">Issatchenkia orientalis</name>
    <dbReference type="NCBI Taxonomy" id="4909"/>
    <lineage>
        <taxon>Eukaryota</taxon>
        <taxon>Fungi</taxon>
        <taxon>Dikarya</taxon>
        <taxon>Ascomycota</taxon>
        <taxon>Saccharomycotina</taxon>
        <taxon>Pichiomycetes</taxon>
        <taxon>Pichiales</taxon>
        <taxon>Pichiaceae</taxon>
        <taxon>Pichia</taxon>
    </lineage>
</organism>
<dbReference type="GO" id="GO:0000403">
    <property type="term" value="F:Y-form DNA binding"/>
    <property type="evidence" value="ECO:0007669"/>
    <property type="project" value="EnsemblFungi"/>
</dbReference>
<evidence type="ECO:0000256" key="9">
    <source>
        <dbReference type="ARBA" id="ARBA00023204"/>
    </source>
</evidence>
<dbReference type="Gene3D" id="1.10.1420.10">
    <property type="match status" value="2"/>
</dbReference>
<dbReference type="GO" id="GO:0005524">
    <property type="term" value="F:ATP binding"/>
    <property type="evidence" value="ECO:0007669"/>
    <property type="project" value="UniProtKB-KW"/>
</dbReference>
<dbReference type="Pfam" id="PF05192">
    <property type="entry name" value="MutS_III"/>
    <property type="match status" value="1"/>
</dbReference>
<dbReference type="Gene3D" id="3.40.50.300">
    <property type="entry name" value="P-loop containing nucleotide triphosphate hydrolases"/>
    <property type="match status" value="1"/>
</dbReference>
<evidence type="ECO:0000256" key="10">
    <source>
        <dbReference type="ARBA" id="ARBA00023242"/>
    </source>
</evidence>
<dbReference type="Pfam" id="PF00488">
    <property type="entry name" value="MutS_V"/>
    <property type="match status" value="1"/>
</dbReference>
<keyword evidence="8" id="KW-0238">DNA-binding</keyword>
<dbReference type="InterPro" id="IPR007696">
    <property type="entry name" value="DNA_mismatch_repair_MutS_core"/>
</dbReference>
<dbReference type="PANTHER" id="PTHR11361:SF122">
    <property type="entry name" value="DNA MISMATCH REPAIR PROTEIN MSH3"/>
    <property type="match status" value="1"/>
</dbReference>
<feature type="domain" description="DNA mismatch repair proteins mutS family" evidence="15">
    <location>
        <begin position="853"/>
        <end position="869"/>
    </location>
</feature>
<dbReference type="GO" id="GO:0000735">
    <property type="term" value="P:removal of nonhomologous ends"/>
    <property type="evidence" value="ECO:0007669"/>
    <property type="project" value="EnsemblFungi"/>
</dbReference>
<dbReference type="InterPro" id="IPR017261">
    <property type="entry name" value="DNA_mismatch_repair_MutS/MSH"/>
</dbReference>
<feature type="region of interest" description="Disordered" evidence="14">
    <location>
        <begin position="38"/>
        <end position="73"/>
    </location>
</feature>
<dbReference type="HOGENOM" id="CLU_002472_0_2_1"/>
<dbReference type="SUPFAM" id="SSF55271">
    <property type="entry name" value="DNA repair protein MutS, domain I"/>
    <property type="match status" value="1"/>
</dbReference>
<dbReference type="InterPro" id="IPR016151">
    <property type="entry name" value="DNA_mismatch_repair_MutS_N"/>
</dbReference>
<evidence type="ECO:0000256" key="14">
    <source>
        <dbReference type="SAM" id="MobiDB-lite"/>
    </source>
</evidence>
<evidence type="ECO:0000256" key="1">
    <source>
        <dbReference type="ARBA" id="ARBA00004123"/>
    </source>
</evidence>
<dbReference type="AlphaFoldDB" id="A0A099NY92"/>
<dbReference type="SUPFAM" id="SSF48334">
    <property type="entry name" value="DNA repair protein MutS, domain III"/>
    <property type="match status" value="1"/>
</dbReference>
<accession>A0A099NY92</accession>
<dbReference type="InterPro" id="IPR007861">
    <property type="entry name" value="DNA_mismatch_repair_MutS_clamp"/>
</dbReference>
<dbReference type="InterPro" id="IPR036678">
    <property type="entry name" value="MutS_con_dom_sf"/>
</dbReference>
<evidence type="ECO:0000256" key="5">
    <source>
        <dbReference type="ARBA" id="ARBA00022741"/>
    </source>
</evidence>
<keyword evidence="5" id="KW-0547">Nucleotide-binding</keyword>
<evidence type="ECO:0000256" key="11">
    <source>
        <dbReference type="ARBA" id="ARBA00025373"/>
    </source>
</evidence>
<evidence type="ECO:0000259" key="15">
    <source>
        <dbReference type="PROSITE" id="PS00486"/>
    </source>
</evidence>
<dbReference type="eggNOG" id="KOG0218">
    <property type="taxonomic scope" value="Eukaryota"/>
</dbReference>
<dbReference type="VEuPathDB" id="FungiDB:C5L36_0C07420"/>
<dbReference type="GO" id="GO:0000406">
    <property type="term" value="F:double-strand/single-strand DNA junction binding"/>
    <property type="evidence" value="ECO:0007669"/>
    <property type="project" value="EnsemblFungi"/>
</dbReference>
<dbReference type="EMBL" id="JQFK01000050">
    <property type="protein sequence ID" value="KGK36877.1"/>
    <property type="molecule type" value="Genomic_DNA"/>
</dbReference>
<dbReference type="GO" id="GO:0043111">
    <property type="term" value="P:replication fork arrest"/>
    <property type="evidence" value="ECO:0007669"/>
    <property type="project" value="EnsemblFungi"/>
</dbReference>
<comment type="subunit">
    <text evidence="12">Heterodimer consisting of MSH2-MSH3 (MutS beta). Forms a ternary complex with MutL alpha (MLH1-PMS1).</text>
</comment>
<dbReference type="Gene3D" id="3.30.420.110">
    <property type="entry name" value="MutS, connector domain"/>
    <property type="match status" value="1"/>
</dbReference>
<keyword evidence="6" id="KW-0227">DNA damage</keyword>
<dbReference type="PIRSF" id="PIRSF037677">
    <property type="entry name" value="DNA_mis_repair_Msh6"/>
    <property type="match status" value="1"/>
</dbReference>
<dbReference type="InterPro" id="IPR036187">
    <property type="entry name" value="DNA_mismatch_repair_MutS_sf"/>
</dbReference>
<comment type="similarity">
    <text evidence="2">Belongs to the DNA mismatch repair MutS family. MSH3 subfamily.</text>
</comment>
<dbReference type="Proteomes" id="UP000029867">
    <property type="component" value="Unassembled WGS sequence"/>
</dbReference>
<dbReference type="GO" id="GO:0032302">
    <property type="term" value="C:MutSbeta complex"/>
    <property type="evidence" value="ECO:0007669"/>
    <property type="project" value="EnsemblFungi"/>
</dbReference>
<keyword evidence="10" id="KW-0539">Nucleus</keyword>
<dbReference type="SUPFAM" id="SSF52540">
    <property type="entry name" value="P-loop containing nucleoside triphosphate hydrolases"/>
    <property type="match status" value="1"/>
</dbReference>
<dbReference type="InterPro" id="IPR000432">
    <property type="entry name" value="DNA_mismatch_repair_MutS_C"/>
</dbReference>
<evidence type="ECO:0000256" key="7">
    <source>
        <dbReference type="ARBA" id="ARBA00022840"/>
    </source>
</evidence>
<evidence type="ECO:0000313" key="16">
    <source>
        <dbReference type="EMBL" id="KGK36877.1"/>
    </source>
</evidence>
<evidence type="ECO:0000256" key="8">
    <source>
        <dbReference type="ARBA" id="ARBA00023125"/>
    </source>
</evidence>
<dbReference type="InterPro" id="IPR007695">
    <property type="entry name" value="DNA_mismatch_repair_MutS-lik_N"/>
</dbReference>
<protein>
    <recommendedName>
        <fullName evidence="3">DNA mismatch repair protein MSH3</fullName>
    </recommendedName>
    <alternativeName>
        <fullName evidence="4">DNA mismatch repair protein msh3</fullName>
    </alternativeName>
    <alternativeName>
        <fullName evidence="13">MutS protein homolog 3</fullName>
    </alternativeName>
</protein>
<evidence type="ECO:0000256" key="13">
    <source>
        <dbReference type="ARBA" id="ARBA00029792"/>
    </source>
</evidence>
<gene>
    <name evidence="16" type="ORF">JL09_g3961</name>
</gene>
<keyword evidence="7" id="KW-0067">ATP-binding</keyword>
<dbReference type="SMART" id="SM00533">
    <property type="entry name" value="MUTSd"/>
    <property type="match status" value="1"/>
</dbReference>
<dbReference type="Pfam" id="PF01624">
    <property type="entry name" value="MutS_I"/>
    <property type="match status" value="1"/>
</dbReference>